<feature type="transmembrane region" description="Helical" evidence="1">
    <location>
        <begin position="165"/>
        <end position="188"/>
    </location>
</feature>
<feature type="transmembrane region" description="Helical" evidence="1">
    <location>
        <begin position="122"/>
        <end position="153"/>
    </location>
</feature>
<organism evidence="3 4">
    <name type="scientific">Chthoniobacter flavus Ellin428</name>
    <dbReference type="NCBI Taxonomy" id="497964"/>
    <lineage>
        <taxon>Bacteria</taxon>
        <taxon>Pseudomonadati</taxon>
        <taxon>Verrucomicrobiota</taxon>
        <taxon>Spartobacteria</taxon>
        <taxon>Chthoniobacterales</taxon>
        <taxon>Chthoniobacteraceae</taxon>
        <taxon>Chthoniobacter</taxon>
    </lineage>
</organism>
<evidence type="ECO:0000259" key="2">
    <source>
        <dbReference type="PROSITE" id="PS50119"/>
    </source>
</evidence>
<dbReference type="RefSeq" id="WP_006979978.1">
    <property type="nucleotide sequence ID" value="NZ_ABVL01000006.1"/>
</dbReference>
<dbReference type="GO" id="GO:0008270">
    <property type="term" value="F:zinc ion binding"/>
    <property type="evidence" value="ECO:0007669"/>
    <property type="project" value="InterPro"/>
</dbReference>
<dbReference type="eggNOG" id="ENOG50336RY">
    <property type="taxonomic scope" value="Bacteria"/>
</dbReference>
<dbReference type="AlphaFoldDB" id="B4D152"/>
<evidence type="ECO:0000313" key="4">
    <source>
        <dbReference type="Proteomes" id="UP000005824"/>
    </source>
</evidence>
<protein>
    <recommendedName>
        <fullName evidence="2">B box-type domain-containing protein</fullName>
    </recommendedName>
</protein>
<dbReference type="PROSITE" id="PS50119">
    <property type="entry name" value="ZF_BBOX"/>
    <property type="match status" value="1"/>
</dbReference>
<keyword evidence="1" id="KW-0812">Transmembrane</keyword>
<gene>
    <name evidence="3" type="ORF">CfE428DRAFT_2653</name>
</gene>
<dbReference type="EMBL" id="ABVL01000006">
    <property type="protein sequence ID" value="EDY20064.1"/>
    <property type="molecule type" value="Genomic_DNA"/>
</dbReference>
<reference evidence="3 4" key="1">
    <citation type="journal article" date="2011" name="J. Bacteriol.">
        <title>Genome sequence of Chthoniobacter flavus Ellin428, an aerobic heterotrophic soil bacterium.</title>
        <authorList>
            <person name="Kant R."/>
            <person name="van Passel M.W."/>
            <person name="Palva A."/>
            <person name="Lucas S."/>
            <person name="Lapidus A."/>
            <person name="Glavina Del Rio T."/>
            <person name="Dalin E."/>
            <person name="Tice H."/>
            <person name="Bruce D."/>
            <person name="Goodwin L."/>
            <person name="Pitluck S."/>
            <person name="Larimer F.W."/>
            <person name="Land M.L."/>
            <person name="Hauser L."/>
            <person name="Sangwan P."/>
            <person name="de Vos W.M."/>
            <person name="Janssen P.H."/>
            <person name="Smidt H."/>
        </authorList>
    </citation>
    <scope>NUCLEOTIDE SEQUENCE [LARGE SCALE GENOMIC DNA]</scope>
    <source>
        <strain evidence="3 4">Ellin428</strain>
    </source>
</reference>
<evidence type="ECO:0000313" key="3">
    <source>
        <dbReference type="EMBL" id="EDY20064.1"/>
    </source>
</evidence>
<keyword evidence="4" id="KW-1185">Reference proteome</keyword>
<sequence>MVPWTCPVCRAALGPYGLDAVQEAHCPSCRASLRGQVFAAWWTPEKIESKLDRALEGEAVCFFHPSNRAALACDACGRFICTICDLPVGARHLCPVCLSKGLGKEKLPEIIPRRFLWARTGLAFGILPIICLVWPMWVISGGTAVILAIISWWRPVSLVRGRQRWAAILAIVLGILQIAGWFGFILLISYSKNNSGK</sequence>
<comment type="caution">
    <text evidence="3">The sequence shown here is derived from an EMBL/GenBank/DDBJ whole genome shotgun (WGS) entry which is preliminary data.</text>
</comment>
<keyword evidence="1" id="KW-1133">Transmembrane helix</keyword>
<dbReference type="InterPro" id="IPR000315">
    <property type="entry name" value="Znf_B-box"/>
</dbReference>
<proteinExistence type="predicted"/>
<keyword evidence="1" id="KW-0472">Membrane</keyword>
<dbReference type="Proteomes" id="UP000005824">
    <property type="component" value="Unassembled WGS sequence"/>
</dbReference>
<dbReference type="STRING" id="497964.CfE428DRAFT_2653"/>
<dbReference type="InParanoid" id="B4D152"/>
<feature type="domain" description="B box-type" evidence="2">
    <location>
        <begin position="56"/>
        <end position="92"/>
    </location>
</feature>
<evidence type="ECO:0000256" key="1">
    <source>
        <dbReference type="SAM" id="Phobius"/>
    </source>
</evidence>
<accession>B4D152</accession>
<name>B4D152_9BACT</name>